<dbReference type="Proteomes" id="UP000543642">
    <property type="component" value="Unassembled WGS sequence"/>
</dbReference>
<dbReference type="RefSeq" id="WP_183773973.1">
    <property type="nucleotide sequence ID" value="NZ_CAWVEG010000144.1"/>
</dbReference>
<dbReference type="PANTHER" id="PTHR45953:SF1">
    <property type="entry name" value="IDURONATE 2-SULFATASE"/>
    <property type="match status" value="1"/>
</dbReference>
<organism evidence="4 5">
    <name type="scientific">Catenibacillus scindens</name>
    <dbReference type="NCBI Taxonomy" id="673271"/>
    <lineage>
        <taxon>Bacteria</taxon>
        <taxon>Bacillati</taxon>
        <taxon>Bacillota</taxon>
        <taxon>Clostridia</taxon>
        <taxon>Lachnospirales</taxon>
        <taxon>Lachnospiraceae</taxon>
        <taxon>Catenibacillus</taxon>
    </lineage>
</organism>
<dbReference type="AlphaFoldDB" id="A0A7W8HBF0"/>
<reference evidence="4 5" key="1">
    <citation type="submission" date="2020-08" db="EMBL/GenBank/DDBJ databases">
        <title>Genomic Encyclopedia of Type Strains, Phase IV (KMG-IV): sequencing the most valuable type-strain genomes for metagenomic binning, comparative biology and taxonomic classification.</title>
        <authorList>
            <person name="Goeker M."/>
        </authorList>
    </citation>
    <scope>NUCLEOTIDE SEQUENCE [LARGE SCALE GENOMIC DNA]</scope>
    <source>
        <strain evidence="4 5">DSM 106146</strain>
    </source>
</reference>
<evidence type="ECO:0000256" key="1">
    <source>
        <dbReference type="ARBA" id="ARBA00022723"/>
    </source>
</evidence>
<keyword evidence="5" id="KW-1185">Reference proteome</keyword>
<proteinExistence type="predicted"/>
<sequence length="478" mass="55071">MNYILLFPDELRAESLGCYGHPLVHTPNIDALAAEGTVFEQNYTTHPVCGPARCNLASGWYPHVDGRRTFYMISDKNPNFISHLNDAGFTTAHGGKDDMFDHASMERIFGELLPFHRRDVVKTQGLKAISQARYSMIYPPVKDEDEPKLGDALHTADAIDFIHRHGKDEKPFFLMLSWMFPHPPYTAPESYYNMYDPADVPMRRDLSWYKENKPQMYEVLRRYRETDDKGEDLFRKMNAVYLGMISYVDTLVGRIVEALKKEDIYEDTTIIFCSDHGDYAGDGGQTEKWPSDMTDMITRVPLIIRRPGCPGGHRVSTPTQSFDIFPTILDYENVKLHYAQFGVSLKPQIEGAPGDSERAAYSEGGYDVREPWCFEPECFKGTYLESPQIEGTDYYPKCLQQQEAPDTVCRVVMQRYKDWKLMVRTNGQNELYNMKDDPWEAHNLYGKPEYKKIQDELTQKMLTWLIDTSDVVPIEGRG</sequence>
<comment type="caution">
    <text evidence="4">The sequence shown here is derived from an EMBL/GenBank/DDBJ whole genome shotgun (WGS) entry which is preliminary data.</text>
</comment>
<gene>
    <name evidence="4" type="ORF">HNP82_002042</name>
</gene>
<keyword evidence="1" id="KW-0479">Metal-binding</keyword>
<dbReference type="GO" id="GO:0005737">
    <property type="term" value="C:cytoplasm"/>
    <property type="evidence" value="ECO:0007669"/>
    <property type="project" value="TreeGrafter"/>
</dbReference>
<name>A0A7W8HBF0_9FIRM</name>
<protein>
    <submittedName>
        <fullName evidence="4">Choline-sulfatase</fullName>
        <ecNumber evidence="4">3.1.6.6</ecNumber>
    </submittedName>
</protein>
<dbReference type="EMBL" id="JACHFW010000007">
    <property type="protein sequence ID" value="MBB5264903.1"/>
    <property type="molecule type" value="Genomic_DNA"/>
</dbReference>
<dbReference type="EC" id="3.1.6.6" evidence="4"/>
<dbReference type="Pfam" id="PF00884">
    <property type="entry name" value="Sulfatase"/>
    <property type="match status" value="1"/>
</dbReference>
<evidence type="ECO:0000313" key="4">
    <source>
        <dbReference type="EMBL" id="MBB5264903.1"/>
    </source>
</evidence>
<feature type="domain" description="Sulfatase N-terminal" evidence="3">
    <location>
        <begin position="2"/>
        <end position="331"/>
    </location>
</feature>
<dbReference type="GO" id="GO:0004423">
    <property type="term" value="F:iduronate-2-sulfatase activity"/>
    <property type="evidence" value="ECO:0007669"/>
    <property type="project" value="TreeGrafter"/>
</dbReference>
<evidence type="ECO:0000313" key="5">
    <source>
        <dbReference type="Proteomes" id="UP000543642"/>
    </source>
</evidence>
<dbReference type="InterPro" id="IPR000917">
    <property type="entry name" value="Sulfatase_N"/>
</dbReference>
<dbReference type="SUPFAM" id="SSF53649">
    <property type="entry name" value="Alkaline phosphatase-like"/>
    <property type="match status" value="1"/>
</dbReference>
<dbReference type="GO" id="GO:0047753">
    <property type="term" value="F:choline-sulfatase activity"/>
    <property type="evidence" value="ECO:0007669"/>
    <property type="project" value="UniProtKB-EC"/>
</dbReference>
<dbReference type="PANTHER" id="PTHR45953">
    <property type="entry name" value="IDURONATE 2-SULFATASE"/>
    <property type="match status" value="1"/>
</dbReference>
<evidence type="ECO:0000259" key="3">
    <source>
        <dbReference type="Pfam" id="PF00884"/>
    </source>
</evidence>
<dbReference type="InterPro" id="IPR017850">
    <property type="entry name" value="Alkaline_phosphatase_core_sf"/>
</dbReference>
<accession>A0A7W8HBF0</accession>
<dbReference type="GO" id="GO:0046872">
    <property type="term" value="F:metal ion binding"/>
    <property type="evidence" value="ECO:0007669"/>
    <property type="project" value="UniProtKB-KW"/>
</dbReference>
<keyword evidence="2 4" id="KW-0378">Hydrolase</keyword>
<evidence type="ECO:0000256" key="2">
    <source>
        <dbReference type="ARBA" id="ARBA00022801"/>
    </source>
</evidence>
<dbReference type="Gene3D" id="3.40.720.10">
    <property type="entry name" value="Alkaline Phosphatase, subunit A"/>
    <property type="match status" value="1"/>
</dbReference>